<dbReference type="SUPFAM" id="SSF53335">
    <property type="entry name" value="S-adenosyl-L-methionine-dependent methyltransferases"/>
    <property type="match status" value="1"/>
</dbReference>
<keyword evidence="1" id="KW-1133">Transmembrane helix</keyword>
<feature type="transmembrane region" description="Helical" evidence="1">
    <location>
        <begin position="710"/>
        <end position="732"/>
    </location>
</feature>
<feature type="transmembrane region" description="Helical" evidence="1">
    <location>
        <begin position="173"/>
        <end position="190"/>
    </location>
</feature>
<evidence type="ECO:0000313" key="2">
    <source>
        <dbReference type="EMBL" id="STX27690.1"/>
    </source>
</evidence>
<feature type="transmembrane region" description="Helical" evidence="1">
    <location>
        <begin position="81"/>
        <end position="101"/>
    </location>
</feature>
<dbReference type="AlphaFoldDB" id="A0A378HYZ7"/>
<feature type="transmembrane region" description="Helical" evidence="1">
    <location>
        <begin position="584"/>
        <end position="606"/>
    </location>
</feature>
<dbReference type="OrthoDB" id="8540330at2"/>
<reference evidence="2 3" key="1">
    <citation type="submission" date="2018-06" db="EMBL/GenBank/DDBJ databases">
        <authorList>
            <consortium name="Pathogen Informatics"/>
            <person name="Doyle S."/>
        </authorList>
    </citation>
    <scope>NUCLEOTIDE SEQUENCE [LARGE SCALE GENOMIC DNA]</scope>
    <source>
        <strain evidence="2 3">NCTC13315</strain>
    </source>
</reference>
<feature type="transmembrane region" description="Helical" evidence="1">
    <location>
        <begin position="146"/>
        <end position="167"/>
    </location>
</feature>
<evidence type="ECO:0000256" key="1">
    <source>
        <dbReference type="SAM" id="Phobius"/>
    </source>
</evidence>
<gene>
    <name evidence="2" type="primary">speE</name>
    <name evidence="2" type="ORF">NCTC13315_00197</name>
</gene>
<dbReference type="CDD" id="cd02440">
    <property type="entry name" value="AdoMet_MTases"/>
    <property type="match status" value="1"/>
</dbReference>
<sequence>MQQKYLQHILVKKDTAIYGGLFLISLAILLIEITLTKIFSVILWYHFSFFVVSLAMFGLGFGGLVVYLLTDQFQLQVRKKLHLLSLLLAISIIVNLFNVISYELPSLFNAQQLLYFLMLYTTCTAPFVLCGMIVSILFLNKPEHSYAIYGADLLGAAVGCIACIVLITYLSAPQVILIASLLCMLAAILFDFPKIHLYAWLLLIGLILFIPFANSVFKVTKAKIYSELIWKPIYEKWSPLSRITVLPKILARNTKVGEPFTWGISSTYKTQGYYKQLWIEQDAHAGSPIVPFDGDYNKVDYLKYDITAFPYYLRKNARVFILGVGGGRDVLTALLFNSKAITGVDIHPVIINLVKNIFADFAGHIYSHPKVTIAVAEGRSFLEKSNKQYDIIQIPLIDSWAATVSGAFAMSENSLYTKEAFAVYLNHLNPSGLLSITRFYFKPENETLKIAILARVALEALGIHEPDKHIVILKSKPIENAAIATTLIKRTPFLPNELAQITSLAQKLAFDIVYMPSHIGNETLFQNALTTNDLSAFLNSYYYDVRPTTDDRPFFFQMLYTNHMFDLFKTKLSGQVFNFYSLPIFYFLFIISAFLVLFFFIFPLIFSKKIGKLSLCWGLYFTLLGLGFMLIEIPVIQLGALYLEGTTYGLSVALFCLLFFGGIGCILANQLKPSQLRKMLQIVLLVIFSITLFLPVYFHQLMQVTFSLAWGVKLLLFTGILLPLATCMGLALPTGLKIIKQQTSDMVTAIPWYWALNGGASVLGSIIAMASSMQFGYSFTLYSAAFVYLAAFVIFLLLPALRHTKA</sequence>
<keyword evidence="1" id="KW-0472">Membrane</keyword>
<keyword evidence="1" id="KW-0812">Transmembrane</keyword>
<feature type="transmembrane region" description="Helical" evidence="1">
    <location>
        <begin position="113"/>
        <end position="139"/>
    </location>
</feature>
<feature type="transmembrane region" description="Helical" evidence="1">
    <location>
        <begin position="21"/>
        <end position="43"/>
    </location>
</feature>
<dbReference type="EMBL" id="UGNV01000001">
    <property type="protein sequence ID" value="STX27690.1"/>
    <property type="molecule type" value="Genomic_DNA"/>
</dbReference>
<feature type="transmembrane region" description="Helical" evidence="1">
    <location>
        <begin position="618"/>
        <end position="642"/>
    </location>
</feature>
<evidence type="ECO:0000313" key="3">
    <source>
        <dbReference type="Proteomes" id="UP000254968"/>
    </source>
</evidence>
<feature type="transmembrane region" description="Helical" evidence="1">
    <location>
        <begin position="680"/>
        <end position="698"/>
    </location>
</feature>
<feature type="transmembrane region" description="Helical" evidence="1">
    <location>
        <begin position="752"/>
        <end position="773"/>
    </location>
</feature>
<keyword evidence="2" id="KW-0808">Transferase</keyword>
<keyword evidence="3" id="KW-1185">Reference proteome</keyword>
<dbReference type="Pfam" id="PF01564">
    <property type="entry name" value="Spermine_synth"/>
    <property type="match status" value="1"/>
</dbReference>
<feature type="transmembrane region" description="Helical" evidence="1">
    <location>
        <begin position="779"/>
        <end position="801"/>
    </location>
</feature>
<feature type="transmembrane region" description="Helical" evidence="1">
    <location>
        <begin position="197"/>
        <end position="217"/>
    </location>
</feature>
<organism evidence="2 3">
    <name type="scientific">Legionella beliardensis</name>
    <dbReference type="NCBI Taxonomy" id="91822"/>
    <lineage>
        <taxon>Bacteria</taxon>
        <taxon>Pseudomonadati</taxon>
        <taxon>Pseudomonadota</taxon>
        <taxon>Gammaproteobacteria</taxon>
        <taxon>Legionellales</taxon>
        <taxon>Legionellaceae</taxon>
        <taxon>Legionella</taxon>
    </lineage>
</organism>
<name>A0A378HYZ7_9GAMM</name>
<accession>A0A378HYZ7</accession>
<feature type="transmembrane region" description="Helical" evidence="1">
    <location>
        <begin position="648"/>
        <end position="668"/>
    </location>
</feature>
<dbReference type="InterPro" id="IPR029063">
    <property type="entry name" value="SAM-dependent_MTases_sf"/>
</dbReference>
<dbReference type="Gene3D" id="3.40.50.150">
    <property type="entry name" value="Vaccinia Virus protein VP39"/>
    <property type="match status" value="1"/>
</dbReference>
<dbReference type="EC" id="2.5.1.16" evidence="2"/>
<proteinExistence type="predicted"/>
<dbReference type="Proteomes" id="UP000254968">
    <property type="component" value="Unassembled WGS sequence"/>
</dbReference>
<feature type="transmembrane region" description="Helical" evidence="1">
    <location>
        <begin position="49"/>
        <end position="69"/>
    </location>
</feature>
<dbReference type="GO" id="GO:0004766">
    <property type="term" value="F:spermidine synthase activity"/>
    <property type="evidence" value="ECO:0007669"/>
    <property type="project" value="UniProtKB-EC"/>
</dbReference>
<protein>
    <submittedName>
        <fullName evidence="2">Spermidine synthase</fullName>
        <ecNumber evidence="2">2.5.1.16</ecNumber>
    </submittedName>
</protein>
<dbReference type="RefSeq" id="WP_115301486.1">
    <property type="nucleotide sequence ID" value="NZ_CAAAHO010000003.1"/>
</dbReference>